<dbReference type="Proteomes" id="UP000577697">
    <property type="component" value="Unassembled WGS sequence"/>
</dbReference>
<dbReference type="AlphaFoldDB" id="A0AAC9FE99"/>
<reference evidence="1 3" key="1">
    <citation type="submission" date="2016-03" db="EMBL/GenBank/DDBJ databases">
        <title>Complete genome of Aminobacter aminovorans KCTC 2477.</title>
        <authorList>
            <person name="Kim K.M."/>
        </authorList>
    </citation>
    <scope>NUCLEOTIDE SEQUENCE [LARGE SCALE GENOMIC DNA]</scope>
    <source>
        <strain evidence="1 3">KCTC 2477</strain>
    </source>
</reference>
<dbReference type="EMBL" id="JACICB010000006">
    <property type="protein sequence ID" value="MBB3705665.1"/>
    <property type="molecule type" value="Genomic_DNA"/>
</dbReference>
<dbReference type="Proteomes" id="UP000075755">
    <property type="component" value="Chromosome"/>
</dbReference>
<keyword evidence="4" id="KW-1185">Reference proteome</keyword>
<evidence type="ECO:0000313" key="1">
    <source>
        <dbReference type="EMBL" id="AMS43948.1"/>
    </source>
</evidence>
<protein>
    <submittedName>
        <fullName evidence="1">Uncharacterized protein</fullName>
    </submittedName>
</protein>
<evidence type="ECO:0000313" key="4">
    <source>
        <dbReference type="Proteomes" id="UP000577697"/>
    </source>
</evidence>
<organism evidence="1 3">
    <name type="scientific">Aminobacter aminovorans</name>
    <name type="common">Chelatobacter heintzii</name>
    <dbReference type="NCBI Taxonomy" id="83263"/>
    <lineage>
        <taxon>Bacteria</taxon>
        <taxon>Pseudomonadati</taxon>
        <taxon>Pseudomonadota</taxon>
        <taxon>Alphaproteobacteria</taxon>
        <taxon>Hyphomicrobiales</taxon>
        <taxon>Phyllobacteriaceae</taxon>
        <taxon>Aminobacter</taxon>
    </lineage>
</organism>
<evidence type="ECO:0000313" key="3">
    <source>
        <dbReference type="Proteomes" id="UP000075755"/>
    </source>
</evidence>
<name>A0AAC9FE99_AMIAI</name>
<evidence type="ECO:0000313" key="2">
    <source>
        <dbReference type="EMBL" id="MBB3705665.1"/>
    </source>
</evidence>
<proteinExistence type="predicted"/>
<dbReference type="RefSeq" id="WP_067964961.1">
    <property type="nucleotide sequence ID" value="NZ_CP015005.1"/>
</dbReference>
<reference evidence="2 4" key="2">
    <citation type="submission" date="2020-08" db="EMBL/GenBank/DDBJ databases">
        <title>Genomic Encyclopedia of Type Strains, Phase IV (KMG-IV): sequencing the most valuable type-strain genomes for metagenomic binning, comparative biology and taxonomic classification.</title>
        <authorList>
            <person name="Goeker M."/>
        </authorList>
    </citation>
    <scope>NUCLEOTIDE SEQUENCE [LARGE SCALE GENOMIC DNA]</scope>
    <source>
        <strain evidence="2 4">DSM 10368</strain>
    </source>
</reference>
<gene>
    <name evidence="1" type="ORF">AA2016_5040</name>
    <name evidence="2" type="ORF">FHS67_001980</name>
</gene>
<sequence>MDKYEKEALDAVDRYLDLISPPNVISVVAAVADIIAQLPASGMDEAQLRQLIVARAEARNLATNQ</sequence>
<dbReference type="KEGG" id="aak:AA2016_5040"/>
<dbReference type="EMBL" id="CP015005">
    <property type="protein sequence ID" value="AMS43948.1"/>
    <property type="molecule type" value="Genomic_DNA"/>
</dbReference>
<accession>A0AAC9FE99</accession>